<sequence>MAKTGPSPRPARFGPRSIEITAKDRASRRAVIEGLPQHTEVFVADLPDQPPEVVLEAAAEIRSAGLEPVPHLVARNIASAHALDALLGELRRMAQVRSVFLTGGDRAEPSGPFASALDLLGTGILQHHGLRRLAFAGYPEGHPHIPAADLEEALRRKLAAARAAGFETLRA</sequence>
<dbReference type="Gene3D" id="3.20.20.220">
    <property type="match status" value="1"/>
</dbReference>
<organism evidence="2 3">
    <name type="scientific">Cereibacter johrii</name>
    <dbReference type="NCBI Taxonomy" id="445629"/>
    <lineage>
        <taxon>Bacteria</taxon>
        <taxon>Pseudomonadati</taxon>
        <taxon>Pseudomonadota</taxon>
        <taxon>Alphaproteobacteria</taxon>
        <taxon>Rhodobacterales</taxon>
        <taxon>Paracoccaceae</taxon>
        <taxon>Cereibacter</taxon>
    </lineage>
</organism>
<keyword evidence="1" id="KW-0560">Oxidoreductase</keyword>
<evidence type="ECO:0000313" key="3">
    <source>
        <dbReference type="Proteomes" id="UP000240800"/>
    </source>
</evidence>
<evidence type="ECO:0000313" key="2">
    <source>
        <dbReference type="EMBL" id="PTM75831.1"/>
    </source>
</evidence>
<accession>A0ABX5J6Q1</accession>
<protein>
    <recommendedName>
        <fullName evidence="4">Methylenetetrahydrofolate reductase</fullName>
    </recommendedName>
</protein>
<comment type="caution">
    <text evidence="2">The sequence shown here is derived from an EMBL/GenBank/DDBJ whole genome shotgun (WGS) entry which is preliminary data.</text>
</comment>
<dbReference type="RefSeq" id="WP_235836966.1">
    <property type="nucleotide sequence ID" value="NZ_MABH01000136.1"/>
</dbReference>
<proteinExistence type="predicted"/>
<keyword evidence="3" id="KW-1185">Reference proteome</keyword>
<gene>
    <name evidence="2" type="ORF">C8J29_11051</name>
</gene>
<dbReference type="SUPFAM" id="SSF51730">
    <property type="entry name" value="FAD-linked oxidoreductase"/>
    <property type="match status" value="1"/>
</dbReference>
<evidence type="ECO:0008006" key="4">
    <source>
        <dbReference type="Google" id="ProtNLM"/>
    </source>
</evidence>
<name>A0ABX5J6Q1_9RHOB</name>
<dbReference type="InterPro" id="IPR029041">
    <property type="entry name" value="FAD-linked_oxidoreductase-like"/>
</dbReference>
<evidence type="ECO:0000256" key="1">
    <source>
        <dbReference type="ARBA" id="ARBA00023002"/>
    </source>
</evidence>
<dbReference type="EMBL" id="PZZW01000010">
    <property type="protein sequence ID" value="PTM75831.1"/>
    <property type="molecule type" value="Genomic_DNA"/>
</dbReference>
<dbReference type="Proteomes" id="UP000240800">
    <property type="component" value="Unassembled WGS sequence"/>
</dbReference>
<reference evidence="2 3" key="1">
    <citation type="submission" date="2018-04" db="EMBL/GenBank/DDBJ databases">
        <title>Genomic Encyclopedia of Type Strains, Phase III (KMG-III): the genomes of soil and plant-associated and newly described type strains.</title>
        <authorList>
            <person name="Whitman W."/>
        </authorList>
    </citation>
    <scope>NUCLEOTIDE SEQUENCE [LARGE SCALE GENOMIC DNA]</scope>
    <source>
        <strain evidence="2 3">JA192</strain>
    </source>
</reference>